<dbReference type="VEuPathDB" id="FungiDB:SPRG_04696"/>
<name>A0A067CNI9_SAPPC</name>
<dbReference type="GeneID" id="24127127"/>
<evidence type="ECO:0000313" key="1">
    <source>
        <dbReference type="EMBL" id="KDO30795.1"/>
    </source>
</evidence>
<dbReference type="AlphaFoldDB" id="A0A067CNI9"/>
<dbReference type="EMBL" id="KK583200">
    <property type="protein sequence ID" value="KDO30795.1"/>
    <property type="molecule type" value="Genomic_DNA"/>
</dbReference>
<dbReference type="STRING" id="695850.A0A067CNI9"/>
<dbReference type="OrthoDB" id="75839at2759"/>
<dbReference type="Proteomes" id="UP000030745">
    <property type="component" value="Unassembled WGS sequence"/>
</dbReference>
<reference evidence="1 2" key="1">
    <citation type="journal article" date="2013" name="PLoS Genet.">
        <title>Distinctive expansion of potential virulence genes in the genome of the oomycete fish pathogen Saprolegnia parasitica.</title>
        <authorList>
            <person name="Jiang R.H."/>
            <person name="de Bruijn I."/>
            <person name="Haas B.J."/>
            <person name="Belmonte R."/>
            <person name="Lobach L."/>
            <person name="Christie J."/>
            <person name="van den Ackerveken G."/>
            <person name="Bottin A."/>
            <person name="Bulone V."/>
            <person name="Diaz-Moreno S.M."/>
            <person name="Dumas B."/>
            <person name="Fan L."/>
            <person name="Gaulin E."/>
            <person name="Govers F."/>
            <person name="Grenville-Briggs L.J."/>
            <person name="Horner N.R."/>
            <person name="Levin J.Z."/>
            <person name="Mammella M."/>
            <person name="Meijer H.J."/>
            <person name="Morris P."/>
            <person name="Nusbaum C."/>
            <person name="Oome S."/>
            <person name="Phillips A.J."/>
            <person name="van Rooyen D."/>
            <person name="Rzeszutek E."/>
            <person name="Saraiva M."/>
            <person name="Secombes C.J."/>
            <person name="Seidl M.F."/>
            <person name="Snel B."/>
            <person name="Stassen J.H."/>
            <person name="Sykes S."/>
            <person name="Tripathy S."/>
            <person name="van den Berg H."/>
            <person name="Vega-Arreguin J.C."/>
            <person name="Wawra S."/>
            <person name="Young S.K."/>
            <person name="Zeng Q."/>
            <person name="Dieguez-Uribeondo J."/>
            <person name="Russ C."/>
            <person name="Tyler B.M."/>
            <person name="van West P."/>
        </authorList>
    </citation>
    <scope>NUCLEOTIDE SEQUENCE [LARGE SCALE GENOMIC DNA]</scope>
    <source>
        <strain evidence="1 2">CBS 223.65</strain>
    </source>
</reference>
<evidence type="ECO:0000313" key="2">
    <source>
        <dbReference type="Proteomes" id="UP000030745"/>
    </source>
</evidence>
<protein>
    <submittedName>
        <fullName evidence="1">Uncharacterized protein</fullName>
    </submittedName>
</protein>
<proteinExistence type="predicted"/>
<keyword evidence="2" id="KW-1185">Reference proteome</keyword>
<accession>A0A067CNI9</accession>
<gene>
    <name evidence="1" type="ORF">SPRG_04696</name>
</gene>
<organism evidence="1 2">
    <name type="scientific">Saprolegnia parasitica (strain CBS 223.65)</name>
    <dbReference type="NCBI Taxonomy" id="695850"/>
    <lineage>
        <taxon>Eukaryota</taxon>
        <taxon>Sar</taxon>
        <taxon>Stramenopiles</taxon>
        <taxon>Oomycota</taxon>
        <taxon>Saprolegniomycetes</taxon>
        <taxon>Saprolegniales</taxon>
        <taxon>Saprolegniaceae</taxon>
        <taxon>Saprolegnia</taxon>
    </lineage>
</organism>
<dbReference type="RefSeq" id="XP_012198492.1">
    <property type="nucleotide sequence ID" value="XM_012343102.1"/>
</dbReference>
<sequence length="269" mass="30238">MQRDVRPSSLPVTLDSIKRAFEAISFEHLRHHWTTSSEPFIVISNVSVDLFNAYFEDDEDAPFALRFVDLVDGGIIITDFPSKVHEAFIDRFKSAFLRATGDGDEVATRGSFTASRGRGIKKKQADATFGPLRQPPNRVEPPPVDEGPQRVLLDVGDWVTLAVEVGHYETWNGLEVAGNWWSHYVGMKYVLLMKVNTTATKLQYRLYEIAQVGNLPALSRRGSMTLDNIADAKSPDPPLRHAREALPANMNDYCCVNLLRVLEIARRIL</sequence>
<dbReference type="KEGG" id="spar:SPRG_04696"/>
<dbReference type="OMA" id="YEITHVG"/>